<sequence length="122" mass="13980">MLLAEQCLKDAQSLFRNESYRSAAGRAYYAYFDAVRALLASKNIAVKSHSAIRMLFGEHFVQEGHFDKKDAKDFHRLFQLRQDSDYEIDEDVSEIDALDAVDTATEFLLQTEAYLRQNGFAS</sequence>
<accession>A0A6M0INI1</accession>
<dbReference type="PANTHER" id="PTHR36565:SF1">
    <property type="entry name" value="UPF0332 PROTEIN TM_1000"/>
    <property type="match status" value="1"/>
</dbReference>
<comment type="caution">
    <text evidence="3">The sequence shown here is derived from an EMBL/GenBank/DDBJ whole genome shotgun (WGS) entry which is preliminary data.</text>
</comment>
<proteinExistence type="inferred from homology"/>
<evidence type="ECO:0000259" key="2">
    <source>
        <dbReference type="Pfam" id="PF05168"/>
    </source>
</evidence>
<evidence type="ECO:0000313" key="4">
    <source>
        <dbReference type="Proteomes" id="UP000477386"/>
    </source>
</evidence>
<dbReference type="AlphaFoldDB" id="A0A6M0INI1"/>
<dbReference type="RefSeq" id="WP_164041583.1">
    <property type="nucleotide sequence ID" value="NZ_JAAGNZ010000002.1"/>
</dbReference>
<organism evidence="3 4">
    <name type="scientific">Spirosoma agri</name>
    <dbReference type="NCBI Taxonomy" id="1987381"/>
    <lineage>
        <taxon>Bacteria</taxon>
        <taxon>Pseudomonadati</taxon>
        <taxon>Bacteroidota</taxon>
        <taxon>Cytophagia</taxon>
        <taxon>Cytophagales</taxon>
        <taxon>Cytophagaceae</taxon>
        <taxon>Spirosoma</taxon>
    </lineage>
</organism>
<keyword evidence="4" id="KW-1185">Reference proteome</keyword>
<gene>
    <name evidence="3" type="ORF">GK091_19625</name>
</gene>
<name>A0A6M0INI1_9BACT</name>
<evidence type="ECO:0000256" key="1">
    <source>
        <dbReference type="ARBA" id="ARBA00038248"/>
    </source>
</evidence>
<dbReference type="InterPro" id="IPR052226">
    <property type="entry name" value="UPF0332_toxin"/>
</dbReference>
<dbReference type="PANTHER" id="PTHR36565">
    <property type="entry name" value="UPF0332 PROTEIN TM_1000"/>
    <property type="match status" value="1"/>
</dbReference>
<protein>
    <submittedName>
        <fullName evidence="3">HEPN domain-containing protein</fullName>
    </submittedName>
</protein>
<feature type="domain" description="HEPN" evidence="2">
    <location>
        <begin position="4"/>
        <end position="108"/>
    </location>
</feature>
<dbReference type="Pfam" id="PF05168">
    <property type="entry name" value="HEPN"/>
    <property type="match status" value="1"/>
</dbReference>
<evidence type="ECO:0000313" key="3">
    <source>
        <dbReference type="EMBL" id="NEU69105.1"/>
    </source>
</evidence>
<dbReference type="Gene3D" id="1.20.120.330">
    <property type="entry name" value="Nucleotidyltransferases domain 2"/>
    <property type="match status" value="1"/>
</dbReference>
<comment type="similarity">
    <text evidence="1">Belongs to the UPF0332 family.</text>
</comment>
<dbReference type="Proteomes" id="UP000477386">
    <property type="component" value="Unassembled WGS sequence"/>
</dbReference>
<reference evidence="3 4" key="1">
    <citation type="submission" date="2020-02" db="EMBL/GenBank/DDBJ databases">
        <title>Draft genome sequence of two Spirosoma agri KCTC 52727 and Spirosoma terrae KCTC 52035.</title>
        <authorList>
            <person name="Rojas J."/>
            <person name="Ambika Manirajan B."/>
            <person name="Ratering S."/>
            <person name="Suarez C."/>
            <person name="Schnell S."/>
        </authorList>
    </citation>
    <scope>NUCLEOTIDE SEQUENCE [LARGE SCALE GENOMIC DNA]</scope>
    <source>
        <strain evidence="3 4">KCTC 52727</strain>
    </source>
</reference>
<dbReference type="InterPro" id="IPR007842">
    <property type="entry name" value="HEPN_dom"/>
</dbReference>
<dbReference type="EMBL" id="JAAGNZ010000002">
    <property type="protein sequence ID" value="NEU69105.1"/>
    <property type="molecule type" value="Genomic_DNA"/>
</dbReference>